<feature type="transmembrane region" description="Helical" evidence="18">
    <location>
        <begin position="95"/>
        <end position="120"/>
    </location>
</feature>
<keyword evidence="6 16" id="KW-0297">G-protein coupled receptor</keyword>
<keyword evidence="8" id="KW-0564">Palmitate</keyword>
<dbReference type="PRINTS" id="PR01822">
    <property type="entry name" value="CCYSTOKININR"/>
</dbReference>
<feature type="transmembrane region" description="Helical" evidence="18">
    <location>
        <begin position="174"/>
        <end position="195"/>
    </location>
</feature>
<evidence type="ECO:0000256" key="1">
    <source>
        <dbReference type="ARBA" id="ARBA00004651"/>
    </source>
</evidence>
<feature type="transmembrane region" description="Helical" evidence="18">
    <location>
        <begin position="308"/>
        <end position="329"/>
    </location>
</feature>
<keyword evidence="4 16" id="KW-0812">Transmembrane</keyword>
<evidence type="ECO:0000256" key="5">
    <source>
        <dbReference type="ARBA" id="ARBA00022989"/>
    </source>
</evidence>
<name>A0A913ZUL8_PATMI</name>
<dbReference type="GO" id="GO:0015054">
    <property type="term" value="F:gastrin receptor activity"/>
    <property type="evidence" value="ECO:0007669"/>
    <property type="project" value="InterPro"/>
</dbReference>
<keyword evidence="13" id="KW-0449">Lipoprotein</keyword>
<dbReference type="InterPro" id="IPR000276">
    <property type="entry name" value="GPCR_Rhodpsn"/>
</dbReference>
<feature type="transmembrane region" description="Helical" evidence="18">
    <location>
        <begin position="349"/>
        <end position="370"/>
    </location>
</feature>
<evidence type="ECO:0000256" key="8">
    <source>
        <dbReference type="ARBA" id="ARBA00023139"/>
    </source>
</evidence>
<evidence type="ECO:0000256" key="4">
    <source>
        <dbReference type="ARBA" id="ARBA00022692"/>
    </source>
</evidence>
<dbReference type="Pfam" id="PF00001">
    <property type="entry name" value="7tm_1"/>
    <property type="match status" value="1"/>
</dbReference>
<organism evidence="20 21">
    <name type="scientific">Patiria miniata</name>
    <name type="common">Bat star</name>
    <name type="synonym">Asterina miniata</name>
    <dbReference type="NCBI Taxonomy" id="46514"/>
    <lineage>
        <taxon>Eukaryota</taxon>
        <taxon>Metazoa</taxon>
        <taxon>Echinodermata</taxon>
        <taxon>Eleutherozoa</taxon>
        <taxon>Asterozoa</taxon>
        <taxon>Asteroidea</taxon>
        <taxon>Valvatacea</taxon>
        <taxon>Valvatida</taxon>
        <taxon>Asterinidae</taxon>
        <taxon>Patiria</taxon>
    </lineage>
</organism>
<evidence type="ECO:0000313" key="20">
    <source>
        <dbReference type="EnsemblMetazoa" id="XP_038055398.1"/>
    </source>
</evidence>
<dbReference type="OMA" id="KAHAYKA"/>
<evidence type="ECO:0000256" key="10">
    <source>
        <dbReference type="ARBA" id="ARBA00023170"/>
    </source>
</evidence>
<dbReference type="PRINTS" id="PR00237">
    <property type="entry name" value="GPCRRHODOPSN"/>
</dbReference>
<dbReference type="PRINTS" id="PR00527">
    <property type="entry name" value="GASTRINR"/>
</dbReference>
<evidence type="ECO:0000256" key="6">
    <source>
        <dbReference type="ARBA" id="ARBA00023040"/>
    </source>
</evidence>
<keyword evidence="21" id="KW-1185">Reference proteome</keyword>
<keyword evidence="11" id="KW-0325">Glycoprotein</keyword>
<dbReference type="SMART" id="SM01381">
    <property type="entry name" value="7TM_GPCR_Srsx"/>
    <property type="match status" value="1"/>
</dbReference>
<feature type="transmembrane region" description="Helical" evidence="18">
    <location>
        <begin position="132"/>
        <end position="153"/>
    </location>
</feature>
<dbReference type="PANTHER" id="PTHR24238:SF75">
    <property type="entry name" value="CHOLECYSTOKININ-LIKE RECEPTOR AT 17D1-RELATED"/>
    <property type="match status" value="1"/>
</dbReference>
<dbReference type="GO" id="GO:0005886">
    <property type="term" value="C:plasma membrane"/>
    <property type="evidence" value="ECO:0007669"/>
    <property type="project" value="UniProtKB-SubCell"/>
</dbReference>
<sequence length="427" mass="47380">MATSTSTPGASLPLDFSPVPAVTARSDFTNATNSMLWPTEDYPNRNETSRIGFTLNIHFVATLYAIVFVLAIVGNILVLVTLAQDKRMRTVTNMFLLSLSTSDLLFGTFCMPFTIVGNILGRFVFGEVVCKVVPFIQGISVTVSVWTMVVISLERYHAICHPLSSRIWQTKAHAYKAIAGVWFVAILLNLPAVIFSRLSPINDGGTVFRCHEAWPAEIYLTVYRMCLLVILMVIPLFTMAISYGLIIVELRKGMKLEQCTADNEKGENGIAMKNLGDEASCSLNEKKKKAAASTAVRSTSTSGAKKRVVKMLIVIVLLFFICWTPAWVANTWITLDVRSAQIHFGRAEVTIFKLMTYISACINPIVYCFMNKRFRQGFLNAFSCGRARASDRATASENVSRFQSTRRTNMTRPSPTNYTNVSSDSSV</sequence>
<feature type="transmembrane region" description="Helical" evidence="18">
    <location>
        <begin position="222"/>
        <end position="248"/>
    </location>
</feature>
<dbReference type="AlphaFoldDB" id="A0A913ZUL8"/>
<evidence type="ECO:0000256" key="7">
    <source>
        <dbReference type="ARBA" id="ARBA00023136"/>
    </source>
</evidence>
<evidence type="ECO:0000256" key="13">
    <source>
        <dbReference type="ARBA" id="ARBA00023288"/>
    </source>
</evidence>
<keyword evidence="3" id="KW-1003">Cell membrane</keyword>
<comment type="function">
    <text evidence="14">Receptor for gastrin and cholecystokinin. The CCK-B receptors occur throughout the central nervous system where they modulate anxiety, analgesia, arousal, and neuroleptic activity. This receptor mediates its action by association with G proteins that activate a phosphatidylinositol-calcium second messenger system.</text>
</comment>
<evidence type="ECO:0000256" key="15">
    <source>
        <dbReference type="ARBA" id="ARBA00031093"/>
    </source>
</evidence>
<keyword evidence="12 16" id="KW-0807">Transducer</keyword>
<dbReference type="Gene3D" id="1.20.1070.10">
    <property type="entry name" value="Rhodopsin 7-helix transmembrane proteins"/>
    <property type="match status" value="1"/>
</dbReference>
<dbReference type="EnsemblMetazoa" id="XM_038199470.1">
    <property type="protein sequence ID" value="XP_038055398.1"/>
    <property type="gene ID" value="LOC119727550"/>
</dbReference>
<accession>A0A913ZUL8</accession>
<dbReference type="GeneID" id="119727550"/>
<feature type="domain" description="G-protein coupled receptors family 1 profile" evidence="19">
    <location>
        <begin position="74"/>
        <end position="367"/>
    </location>
</feature>
<evidence type="ECO:0000259" key="19">
    <source>
        <dbReference type="PROSITE" id="PS50262"/>
    </source>
</evidence>
<dbReference type="RefSeq" id="XP_038055398.1">
    <property type="nucleotide sequence ID" value="XM_038199470.1"/>
</dbReference>
<dbReference type="GO" id="GO:0008188">
    <property type="term" value="F:neuropeptide receptor activity"/>
    <property type="evidence" value="ECO:0007669"/>
    <property type="project" value="TreeGrafter"/>
</dbReference>
<dbReference type="PROSITE" id="PS00237">
    <property type="entry name" value="G_PROTEIN_RECEP_F1_1"/>
    <property type="match status" value="1"/>
</dbReference>
<dbReference type="PANTHER" id="PTHR24238">
    <property type="entry name" value="G-PROTEIN COUPLED RECEPTOR"/>
    <property type="match status" value="1"/>
</dbReference>
<comment type="subcellular location">
    <subcellularLocation>
        <location evidence="1">Cell membrane</location>
        <topology evidence="1">Multi-pass membrane protein</topology>
    </subcellularLocation>
</comment>
<dbReference type="InterPro" id="IPR000314">
    <property type="entry name" value="Gastrin_rcpt"/>
</dbReference>
<keyword evidence="10 16" id="KW-0675">Receptor</keyword>
<proteinExistence type="inferred from homology"/>
<keyword evidence="5 18" id="KW-1133">Transmembrane helix</keyword>
<feature type="transmembrane region" description="Helical" evidence="18">
    <location>
        <begin position="57"/>
        <end position="83"/>
    </location>
</feature>
<feature type="region of interest" description="Disordered" evidence="17">
    <location>
        <begin position="395"/>
        <end position="427"/>
    </location>
</feature>
<evidence type="ECO:0000256" key="9">
    <source>
        <dbReference type="ARBA" id="ARBA00023157"/>
    </source>
</evidence>
<evidence type="ECO:0000256" key="3">
    <source>
        <dbReference type="ARBA" id="ARBA00022475"/>
    </source>
</evidence>
<keyword evidence="9" id="KW-1015">Disulfide bond</keyword>
<dbReference type="OrthoDB" id="5987936at2759"/>
<evidence type="ECO:0000256" key="2">
    <source>
        <dbReference type="ARBA" id="ARBA00019090"/>
    </source>
</evidence>
<keyword evidence="7 18" id="KW-0472">Membrane</keyword>
<evidence type="ECO:0000313" key="21">
    <source>
        <dbReference type="Proteomes" id="UP000887568"/>
    </source>
</evidence>
<dbReference type="InterPro" id="IPR017452">
    <property type="entry name" value="GPCR_Rhodpsn_7TM"/>
</dbReference>
<evidence type="ECO:0000256" key="12">
    <source>
        <dbReference type="ARBA" id="ARBA00023224"/>
    </source>
</evidence>
<dbReference type="PROSITE" id="PS50262">
    <property type="entry name" value="G_PROTEIN_RECEP_F1_2"/>
    <property type="match status" value="1"/>
</dbReference>
<evidence type="ECO:0000256" key="17">
    <source>
        <dbReference type="SAM" id="MobiDB-lite"/>
    </source>
</evidence>
<dbReference type="SUPFAM" id="SSF81321">
    <property type="entry name" value="Family A G protein-coupled receptor-like"/>
    <property type="match status" value="1"/>
</dbReference>
<reference evidence="20" key="1">
    <citation type="submission" date="2022-11" db="UniProtKB">
        <authorList>
            <consortium name="EnsemblMetazoa"/>
        </authorList>
    </citation>
    <scope>IDENTIFICATION</scope>
</reference>
<evidence type="ECO:0000256" key="18">
    <source>
        <dbReference type="SAM" id="Phobius"/>
    </source>
</evidence>
<evidence type="ECO:0000256" key="14">
    <source>
        <dbReference type="ARBA" id="ARBA00025402"/>
    </source>
</evidence>
<protein>
    <recommendedName>
        <fullName evidence="2">Gastrin/cholecystokinin type B receptor</fullName>
    </recommendedName>
    <alternativeName>
        <fullName evidence="15">Cholecystokinin-2 receptor</fullName>
    </alternativeName>
</protein>
<dbReference type="Proteomes" id="UP000887568">
    <property type="component" value="Unplaced"/>
</dbReference>
<dbReference type="InterPro" id="IPR009126">
    <property type="entry name" value="Cholcskin_rcpt"/>
</dbReference>
<evidence type="ECO:0000256" key="16">
    <source>
        <dbReference type="RuleBase" id="RU000688"/>
    </source>
</evidence>
<evidence type="ECO:0000256" key="11">
    <source>
        <dbReference type="ARBA" id="ARBA00023180"/>
    </source>
</evidence>
<comment type="similarity">
    <text evidence="16">Belongs to the G-protein coupled receptor 1 family.</text>
</comment>